<dbReference type="AlphaFoldDB" id="A0A5C5FN34"/>
<reference evidence="2 3" key="1">
    <citation type="submission" date="2019-03" db="EMBL/GenBank/DDBJ databases">
        <title>Rhodosporidium diobovatum UCD-FST 08-225 genome sequencing, assembly, and annotation.</title>
        <authorList>
            <person name="Fakankun I.U."/>
            <person name="Fristensky B."/>
            <person name="Levin D.B."/>
        </authorList>
    </citation>
    <scope>NUCLEOTIDE SEQUENCE [LARGE SCALE GENOMIC DNA]</scope>
    <source>
        <strain evidence="2 3">UCD-FST 08-225</strain>
    </source>
</reference>
<sequence>MAPLSRTLTALSFVASSLTLVAADSVETSNSTSWYSSVAPVQSFHSAPKLSPPEVNILTHDAARTSEGYTLLSYRGSAVSQPAPLLMDNNGSLVWSGAEAGYGDTMDLVVQQYKGEDVLTFFTGSFYSGGYGYGTWNILSSNYSLIRTVSSLNQTEDESDFHEFILTDNNTALVESWRVTQTDLTGASGTTDGWTWDCVFQEIALGDSREQDELLFEWSSLEGGVSPSETYFEVSGNGNSSENPFDYCHINSAAKVGADGNYLVSMRGPSTIYYISASTGEIIWRLGGKNSNFTMGTNATFWYQHDARIAPGSSIDSTTFNMTLFDNAAGGGEPAEATGRAIMLELDTEAWTATLVREDLPSFHEPVASQGSYQALDDGAYFVGWGAQPFYSEYAADGTLVQDVTFGTTESIVMSYRAFKQSWAGYPLSSPSLAVNGSSAFASWNGATAVSSWVLVGGTSEDAATTRLAEEARNGFETEIGGLDDKYTFLAVAAMGSDGTCLGVSPVYSTSSMASTSTNGTCPSGSTVAAAGTNGTASASGSDNSSGAVGGRAIRLVGAAVAAFAAVIMA</sequence>
<dbReference type="STRING" id="5288.A0A5C5FN34"/>
<dbReference type="Pfam" id="PF14269">
    <property type="entry name" value="Arylsulfotran_2"/>
    <property type="match status" value="1"/>
</dbReference>
<feature type="chain" id="PRO_5022929376" evidence="1">
    <location>
        <begin position="24"/>
        <end position="570"/>
    </location>
</feature>
<dbReference type="InterPro" id="IPR053143">
    <property type="entry name" value="Arylsulfate_ST"/>
</dbReference>
<proteinExistence type="predicted"/>
<name>A0A5C5FN34_9BASI</name>
<dbReference type="EMBL" id="SOZI01000221">
    <property type="protein sequence ID" value="TNY17271.1"/>
    <property type="molecule type" value="Genomic_DNA"/>
</dbReference>
<evidence type="ECO:0000313" key="3">
    <source>
        <dbReference type="Proteomes" id="UP000311382"/>
    </source>
</evidence>
<dbReference type="OrthoDB" id="5427350at2759"/>
<accession>A0A5C5FN34</accession>
<dbReference type="Proteomes" id="UP000311382">
    <property type="component" value="Unassembled WGS sequence"/>
</dbReference>
<dbReference type="PANTHER" id="PTHR35340">
    <property type="entry name" value="PQQ ENZYME REPEAT PROTEIN-RELATED"/>
    <property type="match status" value="1"/>
</dbReference>
<evidence type="ECO:0000256" key="1">
    <source>
        <dbReference type="SAM" id="SignalP"/>
    </source>
</evidence>
<evidence type="ECO:0000313" key="2">
    <source>
        <dbReference type="EMBL" id="TNY17271.1"/>
    </source>
</evidence>
<dbReference type="InterPro" id="IPR039535">
    <property type="entry name" value="ASST-like"/>
</dbReference>
<gene>
    <name evidence="2" type="ORF">DMC30DRAFT_431702</name>
</gene>
<keyword evidence="3" id="KW-1185">Reference proteome</keyword>
<organism evidence="2 3">
    <name type="scientific">Rhodotorula diobovata</name>
    <dbReference type="NCBI Taxonomy" id="5288"/>
    <lineage>
        <taxon>Eukaryota</taxon>
        <taxon>Fungi</taxon>
        <taxon>Dikarya</taxon>
        <taxon>Basidiomycota</taxon>
        <taxon>Pucciniomycotina</taxon>
        <taxon>Microbotryomycetes</taxon>
        <taxon>Sporidiobolales</taxon>
        <taxon>Sporidiobolaceae</taxon>
        <taxon>Rhodotorula</taxon>
    </lineage>
</organism>
<protein>
    <submittedName>
        <fullName evidence="2">ASST-domain-containing protein</fullName>
    </submittedName>
</protein>
<keyword evidence="1" id="KW-0732">Signal</keyword>
<comment type="caution">
    <text evidence="2">The sequence shown here is derived from an EMBL/GenBank/DDBJ whole genome shotgun (WGS) entry which is preliminary data.</text>
</comment>
<dbReference type="PANTHER" id="PTHR35340:SF5">
    <property type="entry name" value="ASST-DOMAIN-CONTAINING PROTEIN"/>
    <property type="match status" value="1"/>
</dbReference>
<feature type="signal peptide" evidence="1">
    <location>
        <begin position="1"/>
        <end position="23"/>
    </location>
</feature>